<sequence>MNPIQHDGTGGIFAYWDRLRGTRAAPERMEIAPAAIGSRLADTFILQATGTSEPQFRLAGTRLCSIHGKELKGQHFTSLWQTKDRSNISRLVKNCMVSKTVIRLTCEGKSTRGRKALFELILLPLANEANELHLMGMIATLGRPFWLESDAIVENRIQSLSFINPHNPSRAALGEPAPAYDASHGSDDVAPPSARRIISRKVRHLRVLDGGKISD</sequence>
<keyword evidence="3" id="KW-1185">Reference proteome</keyword>
<dbReference type="RefSeq" id="WP_106665089.1">
    <property type="nucleotide sequence ID" value="NZ_PGGM01000007.1"/>
</dbReference>
<dbReference type="OrthoDB" id="8480244at2"/>
<dbReference type="AlphaFoldDB" id="A0A2P7B9I2"/>
<evidence type="ECO:0000313" key="2">
    <source>
        <dbReference type="EMBL" id="PSH63117.1"/>
    </source>
</evidence>
<dbReference type="Pfam" id="PF07310">
    <property type="entry name" value="PAS_5"/>
    <property type="match status" value="1"/>
</dbReference>
<protein>
    <submittedName>
        <fullName evidence="2">PAS domain-containing protein</fullName>
    </submittedName>
</protein>
<evidence type="ECO:0000256" key="1">
    <source>
        <dbReference type="SAM" id="MobiDB-lite"/>
    </source>
</evidence>
<dbReference type="InterPro" id="IPR009922">
    <property type="entry name" value="DUF1457"/>
</dbReference>
<reference evidence="3" key="1">
    <citation type="submission" date="2017-11" db="EMBL/GenBank/DDBJ databases">
        <authorList>
            <person name="Kuznetsova I."/>
            <person name="Sazanova A."/>
            <person name="Chirak E."/>
            <person name="Safronova V."/>
            <person name="Willems A."/>
        </authorList>
    </citation>
    <scope>NUCLEOTIDE SEQUENCE [LARGE SCALE GENOMIC DNA]</scope>
    <source>
        <strain evidence="3">CCBAU 03422</strain>
    </source>
</reference>
<dbReference type="EMBL" id="PGGM01000007">
    <property type="protein sequence ID" value="PSH63117.1"/>
    <property type="molecule type" value="Genomic_DNA"/>
</dbReference>
<comment type="caution">
    <text evidence="2">The sequence shown here is derived from an EMBL/GenBank/DDBJ whole genome shotgun (WGS) entry which is preliminary data.</text>
</comment>
<name>A0A2P7B9I2_9HYPH</name>
<dbReference type="Proteomes" id="UP000241764">
    <property type="component" value="Unassembled WGS sequence"/>
</dbReference>
<evidence type="ECO:0000313" key="3">
    <source>
        <dbReference type="Proteomes" id="UP000241764"/>
    </source>
</evidence>
<proteinExistence type="predicted"/>
<gene>
    <name evidence="2" type="ORF">CU103_16280</name>
</gene>
<organism evidence="2 3">
    <name type="scientific">Phyllobacterium sophorae</name>
    <dbReference type="NCBI Taxonomy" id="1520277"/>
    <lineage>
        <taxon>Bacteria</taxon>
        <taxon>Pseudomonadati</taxon>
        <taxon>Pseudomonadota</taxon>
        <taxon>Alphaproteobacteria</taxon>
        <taxon>Hyphomicrobiales</taxon>
        <taxon>Phyllobacteriaceae</taxon>
        <taxon>Phyllobacterium</taxon>
    </lineage>
</organism>
<accession>A0A2P7B9I2</accession>
<dbReference type="PIRSF" id="PIRSF031878">
    <property type="entry name" value="UCP031878"/>
    <property type="match status" value="1"/>
</dbReference>
<feature type="region of interest" description="Disordered" evidence="1">
    <location>
        <begin position="173"/>
        <end position="193"/>
    </location>
</feature>